<evidence type="ECO:0008006" key="5">
    <source>
        <dbReference type="Google" id="ProtNLM"/>
    </source>
</evidence>
<dbReference type="EMBL" id="CDPU01000002">
    <property type="protein sequence ID" value="CEO45484.1"/>
    <property type="molecule type" value="Genomic_DNA"/>
</dbReference>
<sequence length="510" mass="56776">MQPPKFLVAVYLLLVGSAFALRAGTRHAAGLTATDARDLNQRRTTLSQRAPPIHVAKTRVRTRPKRTKGWSGKRDKKQKPPKKPAPAPGPPSKDLLRGGKCGKAPGDSPGHCLFTINGKRQFLDCCPEEKLKLHLNILLEVLAPLTSKTMMRIVASAALLIGQTFAYDQLLDFKAAPVYENRSLDEIHQAALKEGGVVTVWHGGDEANQQDALKQAFETRFPGMILNITVDLSKYHDGRLDQQLGDGNVYVDSIILQTLHDYPRWAQEGALLNYAPVGFDQIEHSFKDDTAAWYGLYVFFWSGAFNTEKLPGIEPPVEWNDWLRPEFKEKLVITYPNDDDAVTWAFYLVMRQYGTEWFDKVIAQNPRWVRGTQTPSTLASAANTTSAAFFAGFGGFGSRGNLNFTVPKEGKYVSWPQTGAILKDAPHPEGAKLLHNFILTPEYQQATGLWPVRRDVAPPAGFPDLWTANATNPAEFARFMADRPLVERLRFFFEAKLGTAVGLDPISDDI</sequence>
<evidence type="ECO:0000256" key="3">
    <source>
        <dbReference type="SAM" id="SignalP"/>
    </source>
</evidence>
<protein>
    <recommendedName>
        <fullName evidence="5">ABC-type Fe3+ transport system</fullName>
    </recommendedName>
</protein>
<feature type="compositionally biased region" description="Basic residues" evidence="2">
    <location>
        <begin position="56"/>
        <end position="68"/>
    </location>
</feature>
<dbReference type="PANTHER" id="PTHR30006">
    <property type="entry name" value="THIAMINE-BINDING PERIPLASMIC PROTEIN-RELATED"/>
    <property type="match status" value="1"/>
</dbReference>
<gene>
    <name evidence="4" type="ORF">BN869_000001539_1</name>
</gene>
<dbReference type="PANTHER" id="PTHR30006:SF2">
    <property type="entry name" value="ABC TRANSPORTER SUBSTRATE-BINDING PROTEIN"/>
    <property type="match status" value="1"/>
</dbReference>
<feature type="signal peptide" evidence="3">
    <location>
        <begin position="1"/>
        <end position="20"/>
    </location>
</feature>
<evidence type="ECO:0000256" key="2">
    <source>
        <dbReference type="SAM" id="MobiDB-lite"/>
    </source>
</evidence>
<evidence type="ECO:0000313" key="4">
    <source>
        <dbReference type="EMBL" id="CEO45484.1"/>
    </source>
</evidence>
<evidence type="ECO:0000256" key="1">
    <source>
        <dbReference type="ARBA" id="ARBA00022729"/>
    </source>
</evidence>
<dbReference type="SUPFAM" id="SSF53850">
    <property type="entry name" value="Periplasmic binding protein-like II"/>
    <property type="match status" value="1"/>
</dbReference>
<feature type="region of interest" description="Disordered" evidence="2">
    <location>
        <begin position="40"/>
        <end position="101"/>
    </location>
</feature>
<name>A0A0B7JL35_BIOOC</name>
<dbReference type="Gene3D" id="3.40.190.10">
    <property type="entry name" value="Periplasmic binding protein-like II"/>
    <property type="match status" value="2"/>
</dbReference>
<dbReference type="AlphaFoldDB" id="A0A0B7JL35"/>
<reference evidence="4" key="1">
    <citation type="submission" date="2015-01" db="EMBL/GenBank/DDBJ databases">
        <authorList>
            <person name="Durling Mikael"/>
        </authorList>
    </citation>
    <scope>NUCLEOTIDE SEQUENCE</scope>
</reference>
<accession>A0A0B7JL35</accession>
<organism evidence="4">
    <name type="scientific">Bionectria ochroleuca</name>
    <name type="common">Gliocladium roseum</name>
    <dbReference type="NCBI Taxonomy" id="29856"/>
    <lineage>
        <taxon>Eukaryota</taxon>
        <taxon>Fungi</taxon>
        <taxon>Dikarya</taxon>
        <taxon>Ascomycota</taxon>
        <taxon>Pezizomycotina</taxon>
        <taxon>Sordariomycetes</taxon>
        <taxon>Hypocreomycetidae</taxon>
        <taxon>Hypocreales</taxon>
        <taxon>Bionectriaceae</taxon>
        <taxon>Clonostachys</taxon>
    </lineage>
</organism>
<proteinExistence type="predicted"/>
<dbReference type="Pfam" id="PF13343">
    <property type="entry name" value="SBP_bac_6"/>
    <property type="match status" value="1"/>
</dbReference>
<feature type="chain" id="PRO_5002133989" description="ABC-type Fe3+ transport system" evidence="3">
    <location>
        <begin position="21"/>
        <end position="510"/>
    </location>
</feature>
<keyword evidence="1 3" id="KW-0732">Signal</keyword>